<organism evidence="5 6">
    <name type="scientific">Muraenolepis orangiensis</name>
    <name type="common">Patagonian moray cod</name>
    <dbReference type="NCBI Taxonomy" id="630683"/>
    <lineage>
        <taxon>Eukaryota</taxon>
        <taxon>Metazoa</taxon>
        <taxon>Chordata</taxon>
        <taxon>Craniata</taxon>
        <taxon>Vertebrata</taxon>
        <taxon>Euteleostomi</taxon>
        <taxon>Actinopterygii</taxon>
        <taxon>Neopterygii</taxon>
        <taxon>Teleostei</taxon>
        <taxon>Neoteleostei</taxon>
        <taxon>Acanthomorphata</taxon>
        <taxon>Zeiogadaria</taxon>
        <taxon>Gadariae</taxon>
        <taxon>Gadiformes</taxon>
        <taxon>Muraenolepidoidei</taxon>
        <taxon>Muraenolepididae</taxon>
        <taxon>Muraenolepis</taxon>
    </lineage>
</organism>
<dbReference type="AlphaFoldDB" id="A0A9Q0EJ15"/>
<dbReference type="Gene3D" id="2.10.60.10">
    <property type="entry name" value="CD59"/>
    <property type="match status" value="1"/>
</dbReference>
<feature type="domain" description="Snake toxin/toxin-like" evidence="4">
    <location>
        <begin position="57"/>
        <end position="125"/>
    </location>
</feature>
<dbReference type="InterPro" id="IPR045860">
    <property type="entry name" value="Snake_toxin-like_sf"/>
</dbReference>
<evidence type="ECO:0000256" key="3">
    <source>
        <dbReference type="SAM" id="SignalP"/>
    </source>
</evidence>
<evidence type="ECO:0000313" key="6">
    <source>
        <dbReference type="Proteomes" id="UP001148018"/>
    </source>
</evidence>
<name>A0A9Q0EJ15_9TELE</name>
<comment type="caution">
    <text evidence="5">The sequence shown here is derived from an EMBL/GenBank/DDBJ whole genome shotgun (WGS) entry which is preliminary data.</text>
</comment>
<keyword evidence="2" id="KW-0964">Secreted</keyword>
<dbReference type="SUPFAM" id="SSF57302">
    <property type="entry name" value="Snake toxin-like"/>
    <property type="match status" value="1"/>
</dbReference>
<sequence length="125" mass="13748">MKTLAVVLVLAVAFSFGEALKCNHCINRGCRSTVETCSGSSDMCASGFFMPPAREALRCNHCINRGCRNTVETCSGSSDVCARVFFLPPMRPDYFKRCMKQSDCHLLQSQPRLMSVSCCSSDLCN</sequence>
<dbReference type="EMBL" id="JANIIK010000042">
    <property type="protein sequence ID" value="KAJ3606468.1"/>
    <property type="molecule type" value="Genomic_DNA"/>
</dbReference>
<dbReference type="GO" id="GO:0005576">
    <property type="term" value="C:extracellular region"/>
    <property type="evidence" value="ECO:0007669"/>
    <property type="project" value="UniProtKB-SubCell"/>
</dbReference>
<dbReference type="Pfam" id="PF00087">
    <property type="entry name" value="Toxin_TOLIP"/>
    <property type="match status" value="1"/>
</dbReference>
<comment type="subcellular location">
    <subcellularLocation>
        <location evidence="1">Secreted</location>
    </subcellularLocation>
</comment>
<dbReference type="PANTHER" id="PTHR20914:SF9">
    <property type="entry name" value="COILED, ISOFORM A"/>
    <property type="match status" value="1"/>
</dbReference>
<evidence type="ECO:0000256" key="2">
    <source>
        <dbReference type="ARBA" id="ARBA00022525"/>
    </source>
</evidence>
<gene>
    <name evidence="5" type="ORF">NHX12_025989</name>
</gene>
<dbReference type="InterPro" id="IPR050918">
    <property type="entry name" value="CNF-like_PLA2_Inhibitor"/>
</dbReference>
<protein>
    <recommendedName>
        <fullName evidence="4">Snake toxin/toxin-like domain-containing protein</fullName>
    </recommendedName>
</protein>
<feature type="chain" id="PRO_5040256456" description="Snake toxin/toxin-like domain-containing protein" evidence="3">
    <location>
        <begin position="20"/>
        <end position="125"/>
    </location>
</feature>
<feature type="signal peptide" evidence="3">
    <location>
        <begin position="1"/>
        <end position="19"/>
    </location>
</feature>
<dbReference type="InterPro" id="IPR035076">
    <property type="entry name" value="Toxin/TOLIP"/>
</dbReference>
<proteinExistence type="predicted"/>
<evidence type="ECO:0000259" key="4">
    <source>
        <dbReference type="Pfam" id="PF00087"/>
    </source>
</evidence>
<dbReference type="PANTHER" id="PTHR20914">
    <property type="entry name" value="LY6/PLAUR DOMAIN-CONTAINING PROTEIN 8"/>
    <property type="match status" value="1"/>
</dbReference>
<keyword evidence="3" id="KW-0732">Signal</keyword>
<accession>A0A9Q0EJ15</accession>
<evidence type="ECO:0000313" key="5">
    <source>
        <dbReference type="EMBL" id="KAJ3606468.1"/>
    </source>
</evidence>
<reference evidence="5" key="1">
    <citation type="submission" date="2022-07" db="EMBL/GenBank/DDBJ databases">
        <title>Chromosome-level genome of Muraenolepis orangiensis.</title>
        <authorList>
            <person name="Kim J."/>
        </authorList>
    </citation>
    <scope>NUCLEOTIDE SEQUENCE</scope>
    <source>
        <strain evidence="5">KU_S4_2022</strain>
        <tissue evidence="5">Muscle</tissue>
    </source>
</reference>
<evidence type="ECO:0000256" key="1">
    <source>
        <dbReference type="ARBA" id="ARBA00004613"/>
    </source>
</evidence>
<dbReference type="Proteomes" id="UP001148018">
    <property type="component" value="Unassembled WGS sequence"/>
</dbReference>
<dbReference type="OrthoDB" id="8846122at2759"/>
<keyword evidence="6" id="KW-1185">Reference proteome</keyword>